<dbReference type="InParanoid" id="A0A5E4EFF2"/>
<evidence type="ECO:0000313" key="3">
    <source>
        <dbReference type="Proteomes" id="UP000327085"/>
    </source>
</evidence>
<reference evidence="3" key="2">
    <citation type="journal article" date="2020" name="Plant J.">
        <title>Transposons played a major role in the diversification between the closely related almond and peach genomes: results from the almond genome sequence.</title>
        <authorList>
            <person name="Alioto T."/>
            <person name="Alexiou K.G."/>
            <person name="Bardil A."/>
            <person name="Barteri F."/>
            <person name="Castanera R."/>
            <person name="Cruz F."/>
            <person name="Dhingra A."/>
            <person name="Duval H."/>
            <person name="Fernandez I Marti A."/>
            <person name="Frias L."/>
            <person name="Galan B."/>
            <person name="Garcia J.L."/>
            <person name="Howad W."/>
            <person name="Gomez-Garrido J."/>
            <person name="Gut M."/>
            <person name="Julca I."/>
            <person name="Morata J."/>
            <person name="Puigdomenech P."/>
            <person name="Ribeca P."/>
            <person name="Rubio Cabetas M.J."/>
            <person name="Vlasova A."/>
            <person name="Wirthensohn M."/>
            <person name="Garcia-Mas J."/>
            <person name="Gabaldon T."/>
            <person name="Casacuberta J.M."/>
            <person name="Arus P."/>
        </authorList>
    </citation>
    <scope>NUCLEOTIDE SEQUENCE [LARGE SCALE GENOMIC DNA]</scope>
    <source>
        <strain evidence="3">cv. Texas</strain>
    </source>
</reference>
<reference evidence="2" key="1">
    <citation type="submission" date="2019-07" db="EMBL/GenBank/DDBJ databases">
        <authorList>
            <person name="Alioto T."/>
            <person name="Alioto T."/>
            <person name="Gomez Garrido J."/>
        </authorList>
    </citation>
    <scope>NUCLEOTIDE SEQUENCE</scope>
</reference>
<gene>
    <name evidence="2" type="ORF">ALMOND_2B008058</name>
    <name evidence="1" type="ORF">L3X38_035161</name>
</gene>
<dbReference type="EMBL" id="CABIKO010000010">
    <property type="protein sequence ID" value="VVA14423.1"/>
    <property type="molecule type" value="Genomic_DNA"/>
</dbReference>
<evidence type="ECO:0000313" key="2">
    <source>
        <dbReference type="EMBL" id="VVA14423.1"/>
    </source>
</evidence>
<protein>
    <submittedName>
        <fullName evidence="2">Uncharacterized protein</fullName>
    </submittedName>
</protein>
<reference evidence="1 4" key="3">
    <citation type="journal article" date="2022" name="G3 (Bethesda)">
        <title>Whole-genome sequence and methylome profiling of the almond [Prunus dulcis (Mill.) D.A. Webb] cultivar 'Nonpareil'.</title>
        <authorList>
            <person name="D'Amico-Willman K.M."/>
            <person name="Ouma W.Z."/>
            <person name="Meulia T."/>
            <person name="Sideli G.M."/>
            <person name="Gradziel T.M."/>
            <person name="Fresnedo-Ramirez J."/>
        </authorList>
    </citation>
    <scope>NUCLEOTIDE SEQUENCE [LARGE SCALE GENOMIC DNA]</scope>
    <source>
        <strain evidence="1">Clone GOH B32 T37-40</strain>
    </source>
</reference>
<sequence>MRHYGAVPIAYFACNKESVRRIYGKLTLAVLIYGSAGKLRSCAAEACGSLVFTESPHRQSAWSCTMEMVE</sequence>
<dbReference type="Proteomes" id="UP001054821">
    <property type="component" value="Chromosome 6"/>
</dbReference>
<dbReference type="EMBL" id="JAJFAZ020000006">
    <property type="protein sequence ID" value="KAI5326087.1"/>
    <property type="molecule type" value="Genomic_DNA"/>
</dbReference>
<name>A0A5E4EFF2_PRUDU</name>
<evidence type="ECO:0000313" key="1">
    <source>
        <dbReference type="EMBL" id="KAI5326087.1"/>
    </source>
</evidence>
<keyword evidence="4" id="KW-1185">Reference proteome</keyword>
<accession>A0A5E4EFF2</accession>
<dbReference type="AlphaFoldDB" id="A0A5E4EFF2"/>
<proteinExistence type="predicted"/>
<dbReference type="Proteomes" id="UP000327085">
    <property type="component" value="Chromosome 6"/>
</dbReference>
<evidence type="ECO:0000313" key="4">
    <source>
        <dbReference type="Proteomes" id="UP001054821"/>
    </source>
</evidence>
<organism evidence="2 3">
    <name type="scientific">Prunus dulcis</name>
    <name type="common">Almond</name>
    <name type="synonym">Amygdalus dulcis</name>
    <dbReference type="NCBI Taxonomy" id="3755"/>
    <lineage>
        <taxon>Eukaryota</taxon>
        <taxon>Viridiplantae</taxon>
        <taxon>Streptophyta</taxon>
        <taxon>Embryophyta</taxon>
        <taxon>Tracheophyta</taxon>
        <taxon>Spermatophyta</taxon>
        <taxon>Magnoliopsida</taxon>
        <taxon>eudicotyledons</taxon>
        <taxon>Gunneridae</taxon>
        <taxon>Pentapetalae</taxon>
        <taxon>rosids</taxon>
        <taxon>fabids</taxon>
        <taxon>Rosales</taxon>
        <taxon>Rosaceae</taxon>
        <taxon>Amygdaloideae</taxon>
        <taxon>Amygdaleae</taxon>
        <taxon>Prunus</taxon>
    </lineage>
</organism>
<dbReference type="Gramene" id="VVA14423">
    <property type="protein sequence ID" value="VVA14423"/>
    <property type="gene ID" value="Prudul26B008058"/>
</dbReference>